<proteinExistence type="inferred from homology"/>
<evidence type="ECO:0000313" key="12">
    <source>
        <dbReference type="Proteomes" id="UP000596660"/>
    </source>
</evidence>
<gene>
    <name evidence="11" type="primary">LOC110710132</name>
</gene>
<keyword evidence="3 9" id="KW-0812">Transmembrane</keyword>
<feature type="transmembrane region" description="Helical" evidence="10">
    <location>
        <begin position="210"/>
        <end position="231"/>
    </location>
</feature>
<dbReference type="EnsemblPlants" id="AUR62020704-RA">
    <property type="protein sequence ID" value="AUR62020704-RA:cds"/>
    <property type="gene ID" value="AUR62020704"/>
</dbReference>
<dbReference type="Proteomes" id="UP000596660">
    <property type="component" value="Unplaced"/>
</dbReference>
<evidence type="ECO:0000256" key="6">
    <source>
        <dbReference type="ARBA" id="ARBA00023136"/>
    </source>
</evidence>
<dbReference type="FunFam" id="1.20.1080.10:FF:000043">
    <property type="entry name" value="Aquaporin SIP1-1"/>
    <property type="match status" value="1"/>
</dbReference>
<keyword evidence="6 10" id="KW-0472">Membrane</keyword>
<feature type="transmembrane region" description="Helical" evidence="10">
    <location>
        <begin position="47"/>
        <end position="73"/>
    </location>
</feature>
<evidence type="ECO:0000256" key="5">
    <source>
        <dbReference type="ARBA" id="ARBA00022989"/>
    </source>
</evidence>
<organism evidence="11 12">
    <name type="scientific">Chenopodium quinoa</name>
    <name type="common">Quinoa</name>
    <dbReference type="NCBI Taxonomy" id="63459"/>
    <lineage>
        <taxon>Eukaryota</taxon>
        <taxon>Viridiplantae</taxon>
        <taxon>Streptophyta</taxon>
        <taxon>Embryophyta</taxon>
        <taxon>Tracheophyta</taxon>
        <taxon>Spermatophyta</taxon>
        <taxon>Magnoliopsida</taxon>
        <taxon>eudicotyledons</taxon>
        <taxon>Gunneridae</taxon>
        <taxon>Pentapetalae</taxon>
        <taxon>Caryophyllales</taxon>
        <taxon>Chenopodiaceae</taxon>
        <taxon>Chenopodioideae</taxon>
        <taxon>Atripliceae</taxon>
        <taxon>Chenopodium</taxon>
    </lineage>
</organism>
<dbReference type="AlphaFoldDB" id="A0A803LZ03"/>
<dbReference type="SMR" id="A0A803LZ03"/>
<feature type="transmembrane region" description="Helical" evidence="10">
    <location>
        <begin position="12"/>
        <end position="35"/>
    </location>
</feature>
<evidence type="ECO:0000256" key="7">
    <source>
        <dbReference type="ARBA" id="ARBA00024030"/>
    </source>
</evidence>
<keyword evidence="4" id="KW-0677">Repeat</keyword>
<name>A0A803LZ03_CHEQI</name>
<keyword evidence="12" id="KW-1185">Reference proteome</keyword>
<evidence type="ECO:0000256" key="9">
    <source>
        <dbReference type="RuleBase" id="RU000477"/>
    </source>
</evidence>
<dbReference type="Pfam" id="PF00230">
    <property type="entry name" value="MIP"/>
    <property type="match status" value="1"/>
</dbReference>
<dbReference type="GO" id="GO:0005783">
    <property type="term" value="C:endoplasmic reticulum"/>
    <property type="evidence" value="ECO:0007669"/>
    <property type="project" value="UniProtKB-ARBA"/>
</dbReference>
<comment type="function">
    <text evidence="8">Water channel required to facilitate the transport of water across cell membrane.</text>
</comment>
<evidence type="ECO:0000256" key="8">
    <source>
        <dbReference type="ARBA" id="ARBA00058554"/>
    </source>
</evidence>
<dbReference type="SUPFAM" id="SSF81338">
    <property type="entry name" value="Aquaporin-like"/>
    <property type="match status" value="1"/>
</dbReference>
<feature type="transmembrane region" description="Helical" evidence="10">
    <location>
        <begin position="167"/>
        <end position="185"/>
    </location>
</feature>
<dbReference type="PANTHER" id="PTHR46739:SF3">
    <property type="entry name" value="AQUAPORIN SIP1-1"/>
    <property type="match status" value="1"/>
</dbReference>
<dbReference type="Gramene" id="AUR62020704-RA">
    <property type="protein sequence ID" value="AUR62020704-RA:cds"/>
    <property type="gene ID" value="AUR62020704"/>
</dbReference>
<dbReference type="RefSeq" id="XP_021744078.1">
    <property type="nucleotide sequence ID" value="XM_021888386.1"/>
</dbReference>
<dbReference type="GeneID" id="110710132"/>
<dbReference type="InterPro" id="IPR023271">
    <property type="entry name" value="Aquaporin-like"/>
</dbReference>
<protein>
    <submittedName>
        <fullName evidence="11">Uncharacterized protein</fullName>
    </submittedName>
</protein>
<reference evidence="11" key="2">
    <citation type="submission" date="2021-03" db="UniProtKB">
        <authorList>
            <consortium name="EnsemblPlants"/>
        </authorList>
    </citation>
    <scope>IDENTIFICATION</scope>
</reference>
<dbReference type="OMA" id="VYWISSY"/>
<evidence type="ECO:0000256" key="2">
    <source>
        <dbReference type="ARBA" id="ARBA00022448"/>
    </source>
</evidence>
<dbReference type="InterPro" id="IPR000425">
    <property type="entry name" value="MIP"/>
</dbReference>
<evidence type="ECO:0000256" key="10">
    <source>
        <dbReference type="SAM" id="Phobius"/>
    </source>
</evidence>
<evidence type="ECO:0000256" key="4">
    <source>
        <dbReference type="ARBA" id="ARBA00022737"/>
    </source>
</evidence>
<sequence length="247" mass="26070">MASTMAAIKLAIGDAVLTAMWVLSASTIGLFTYLISTSLGVQGPLTLVITTSIVATLVFVYTFVGQLLGGASFNPTGTAAFYAAGLGGDSLLSLALRFPAQAAGAVAGAIAISEVMPSQYKHMLGGPSIKVDLHTAAMAEGVLTFLITLAVLIIIIRIPGGMLVKTWLLAMATVTLVVAGSSYTGPSMNPANAFGWAYIRKQHNTWDQLYVYWICPFIGAIGAAWVFRIIYPLPKKQKKAPKNRKAE</sequence>
<accession>A0A803LZ03</accession>
<keyword evidence="2 9" id="KW-0813">Transport</keyword>
<dbReference type="GO" id="GO:0016020">
    <property type="term" value="C:membrane"/>
    <property type="evidence" value="ECO:0007669"/>
    <property type="project" value="UniProtKB-SubCell"/>
</dbReference>
<keyword evidence="5 10" id="KW-1133">Transmembrane helix</keyword>
<feature type="transmembrane region" description="Helical" evidence="10">
    <location>
        <begin position="133"/>
        <end position="155"/>
    </location>
</feature>
<dbReference type="InterPro" id="IPR044222">
    <property type="entry name" value="SIP1-1/2-like"/>
</dbReference>
<evidence type="ECO:0000256" key="1">
    <source>
        <dbReference type="ARBA" id="ARBA00004141"/>
    </source>
</evidence>
<dbReference type="PANTHER" id="PTHR46739">
    <property type="entry name" value="AQUAPORIN SIP1-1"/>
    <property type="match status" value="1"/>
</dbReference>
<evidence type="ECO:0000313" key="11">
    <source>
        <dbReference type="EnsemblPlants" id="AUR62020704-RA:cds"/>
    </source>
</evidence>
<comment type="subcellular location">
    <subcellularLocation>
        <location evidence="1">Membrane</location>
        <topology evidence="1">Multi-pass membrane protein</topology>
    </subcellularLocation>
</comment>
<dbReference type="PRINTS" id="PR00783">
    <property type="entry name" value="MINTRINSICP"/>
</dbReference>
<evidence type="ECO:0000256" key="3">
    <source>
        <dbReference type="ARBA" id="ARBA00022692"/>
    </source>
</evidence>
<comment type="similarity">
    <text evidence="7">Belongs to the MIP/aquaporin (TC 1.A.8) family. SIP (TC 1.A.8.10) subfamily.</text>
</comment>
<reference evidence="11" key="1">
    <citation type="journal article" date="2017" name="Nature">
        <title>The genome of Chenopodium quinoa.</title>
        <authorList>
            <person name="Jarvis D.E."/>
            <person name="Ho Y.S."/>
            <person name="Lightfoot D.J."/>
            <person name="Schmoeckel S.M."/>
            <person name="Li B."/>
            <person name="Borm T.J.A."/>
            <person name="Ohyanagi H."/>
            <person name="Mineta K."/>
            <person name="Michell C.T."/>
            <person name="Saber N."/>
            <person name="Kharbatia N.M."/>
            <person name="Rupper R.R."/>
            <person name="Sharp A.R."/>
            <person name="Dally N."/>
            <person name="Boughton B.A."/>
            <person name="Woo Y.H."/>
            <person name="Gao G."/>
            <person name="Schijlen E.G.W.M."/>
            <person name="Guo X."/>
            <person name="Momin A.A."/>
            <person name="Negrao S."/>
            <person name="Al-Babili S."/>
            <person name="Gehring C."/>
            <person name="Roessner U."/>
            <person name="Jung C."/>
            <person name="Murphy K."/>
            <person name="Arold S.T."/>
            <person name="Gojobori T."/>
            <person name="van der Linden C.G."/>
            <person name="van Loo E.N."/>
            <person name="Jellen E.N."/>
            <person name="Maughan P.J."/>
            <person name="Tester M."/>
        </authorList>
    </citation>
    <scope>NUCLEOTIDE SEQUENCE [LARGE SCALE GENOMIC DNA]</scope>
    <source>
        <strain evidence="11">cv. PI 614886</strain>
    </source>
</reference>
<dbReference type="GO" id="GO:0015250">
    <property type="term" value="F:water channel activity"/>
    <property type="evidence" value="ECO:0007669"/>
    <property type="project" value="InterPro"/>
</dbReference>
<dbReference type="Gene3D" id="1.20.1080.10">
    <property type="entry name" value="Glycerol uptake facilitator protein"/>
    <property type="match status" value="1"/>
</dbReference>